<dbReference type="AlphaFoldDB" id="A0A0R1TZQ2"/>
<proteinExistence type="predicted"/>
<comment type="caution">
    <text evidence="1">The sequence shown here is derived from an EMBL/GenBank/DDBJ whole genome shotgun (WGS) entry which is preliminary data.</text>
</comment>
<gene>
    <name evidence="1" type="ORF">FC32_GL001359</name>
</gene>
<evidence type="ECO:0000313" key="1">
    <source>
        <dbReference type="EMBL" id="KRL84082.1"/>
    </source>
</evidence>
<sequence>MMKLGKAERNKLDTCLDHLLDEQDGIYIPPRVMQANKLTFDQKQLYGLLCMQASTSGVVANGTHLVYILGGLTDEVAKDLERLKQLGYIAPIVQSIGFCKYEVTDWHILNIDDVIKVKNQMLKGVHS</sequence>
<dbReference type="EMBL" id="AZFT01000053">
    <property type="protein sequence ID" value="KRL84082.1"/>
    <property type="molecule type" value="Genomic_DNA"/>
</dbReference>
<evidence type="ECO:0000313" key="2">
    <source>
        <dbReference type="Proteomes" id="UP000051324"/>
    </source>
</evidence>
<organism evidence="1 2">
    <name type="scientific">Ligilactobacillus apodemi DSM 16634 = JCM 16172</name>
    <dbReference type="NCBI Taxonomy" id="1423724"/>
    <lineage>
        <taxon>Bacteria</taxon>
        <taxon>Bacillati</taxon>
        <taxon>Bacillota</taxon>
        <taxon>Bacilli</taxon>
        <taxon>Lactobacillales</taxon>
        <taxon>Lactobacillaceae</taxon>
        <taxon>Ligilactobacillus</taxon>
    </lineage>
</organism>
<protein>
    <submittedName>
        <fullName evidence="1">Uncharacterized protein</fullName>
    </submittedName>
</protein>
<dbReference type="RefSeq" id="WP_081780102.1">
    <property type="nucleotide sequence ID" value="NZ_AZFT01000053.1"/>
</dbReference>
<accession>A0A0R1TZQ2</accession>
<dbReference type="Proteomes" id="UP000051324">
    <property type="component" value="Unassembled WGS sequence"/>
</dbReference>
<name>A0A0R1TZQ2_9LACO</name>
<reference evidence="1 2" key="1">
    <citation type="journal article" date="2015" name="Genome Announc.">
        <title>Expanding the biotechnology potential of lactobacilli through comparative genomics of 213 strains and associated genera.</title>
        <authorList>
            <person name="Sun Z."/>
            <person name="Harris H.M."/>
            <person name="McCann A."/>
            <person name="Guo C."/>
            <person name="Argimon S."/>
            <person name="Zhang W."/>
            <person name="Yang X."/>
            <person name="Jeffery I.B."/>
            <person name="Cooney J.C."/>
            <person name="Kagawa T.F."/>
            <person name="Liu W."/>
            <person name="Song Y."/>
            <person name="Salvetti E."/>
            <person name="Wrobel A."/>
            <person name="Rasinkangas P."/>
            <person name="Parkhill J."/>
            <person name="Rea M.C."/>
            <person name="O'Sullivan O."/>
            <person name="Ritari J."/>
            <person name="Douillard F.P."/>
            <person name="Paul Ross R."/>
            <person name="Yang R."/>
            <person name="Briner A.E."/>
            <person name="Felis G.E."/>
            <person name="de Vos W.M."/>
            <person name="Barrangou R."/>
            <person name="Klaenhammer T.R."/>
            <person name="Caufield P.W."/>
            <person name="Cui Y."/>
            <person name="Zhang H."/>
            <person name="O'Toole P.W."/>
        </authorList>
    </citation>
    <scope>NUCLEOTIDE SEQUENCE [LARGE SCALE GENOMIC DNA]</scope>
    <source>
        <strain evidence="1 2">DSM 16634</strain>
    </source>
</reference>
<dbReference type="STRING" id="1423724.FC32_GL001359"/>
<dbReference type="PATRIC" id="fig|1423724.4.peg.1420"/>
<keyword evidence="2" id="KW-1185">Reference proteome</keyword>